<name>A0A8I1GET5_9HYPH</name>
<dbReference type="AlphaFoldDB" id="A0A8I1GET5"/>
<evidence type="ECO:0000259" key="3">
    <source>
        <dbReference type="PROSITE" id="PS51747"/>
    </source>
</evidence>
<dbReference type="PROSITE" id="PS51747">
    <property type="entry name" value="CYT_DCMP_DEAMINASES_2"/>
    <property type="match status" value="1"/>
</dbReference>
<dbReference type="InterPro" id="IPR016193">
    <property type="entry name" value="Cytidine_deaminase-like"/>
</dbReference>
<evidence type="ECO:0000313" key="5">
    <source>
        <dbReference type="Proteomes" id="UP000623250"/>
    </source>
</evidence>
<dbReference type="Pfam" id="PF00383">
    <property type="entry name" value="dCMP_cyt_deam_1"/>
    <property type="match status" value="1"/>
</dbReference>
<dbReference type="GO" id="GO:0008270">
    <property type="term" value="F:zinc ion binding"/>
    <property type="evidence" value="ECO:0007669"/>
    <property type="project" value="InterPro"/>
</dbReference>
<dbReference type="PANTHER" id="PTHR11079">
    <property type="entry name" value="CYTOSINE DEAMINASE FAMILY MEMBER"/>
    <property type="match status" value="1"/>
</dbReference>
<evidence type="ECO:0000256" key="2">
    <source>
        <dbReference type="ARBA" id="ARBA00022833"/>
    </source>
</evidence>
<dbReference type="Gene3D" id="3.40.140.10">
    <property type="entry name" value="Cytidine Deaminase, domain 2"/>
    <property type="match status" value="1"/>
</dbReference>
<comment type="caution">
    <text evidence="4">The sequence shown here is derived from an EMBL/GenBank/DDBJ whole genome shotgun (WGS) entry which is preliminary data.</text>
</comment>
<keyword evidence="1" id="KW-0479">Metal-binding</keyword>
<feature type="domain" description="CMP/dCMP-type deaminase" evidence="3">
    <location>
        <begin position="6"/>
        <end position="115"/>
    </location>
</feature>
<protein>
    <submittedName>
        <fullName evidence="4">Nucleoside deaminase</fullName>
    </submittedName>
</protein>
<dbReference type="InterPro" id="IPR002125">
    <property type="entry name" value="CMP_dCMP_dom"/>
</dbReference>
<evidence type="ECO:0000313" key="4">
    <source>
        <dbReference type="EMBL" id="MBJ7544695.1"/>
    </source>
</evidence>
<dbReference type="RefSeq" id="WP_052037290.1">
    <property type="nucleotide sequence ID" value="NZ_JAEMUK010000080.1"/>
</dbReference>
<dbReference type="GO" id="GO:0016787">
    <property type="term" value="F:hydrolase activity"/>
    <property type="evidence" value="ECO:0007669"/>
    <property type="project" value="InterPro"/>
</dbReference>
<accession>A0A8I1GET5</accession>
<dbReference type="PANTHER" id="PTHR11079:SF162">
    <property type="entry name" value="RIBOFLAVIN BIOSYNTHESIS PROTEIN PYRD, CHLOROPLASTIC"/>
    <property type="match status" value="1"/>
</dbReference>
<sequence length="212" mass="23133">MVWWNAADEAMMLRCIELSREATREGDYPFGALIALDGEIVAEAGNRAMRDADFSRHAEIIAIAAALKTVGRGGLARATLYSTVEPCAMCSFCIREAWVGRVAYALASPAMGGVSKWTILHDADLGRQLPIFGPAPEVVSGLLAGEALAAWREWNPAATELARLRGALTDETAQQDEPRHLPAHARSMAQRVVLPFLRLAAWREKHAQLSDR</sequence>
<organism evidence="4 5">
    <name type="scientific">Rhodomicrobium udaipurense</name>
    <dbReference type="NCBI Taxonomy" id="1202716"/>
    <lineage>
        <taxon>Bacteria</taxon>
        <taxon>Pseudomonadati</taxon>
        <taxon>Pseudomonadota</taxon>
        <taxon>Alphaproteobacteria</taxon>
        <taxon>Hyphomicrobiales</taxon>
        <taxon>Hyphomicrobiaceae</taxon>
        <taxon>Rhodomicrobium</taxon>
    </lineage>
</organism>
<dbReference type="Proteomes" id="UP000623250">
    <property type="component" value="Unassembled WGS sequence"/>
</dbReference>
<proteinExistence type="predicted"/>
<gene>
    <name evidence="4" type="ORF">JDN41_14165</name>
</gene>
<keyword evidence="2" id="KW-0862">Zinc</keyword>
<keyword evidence="5" id="KW-1185">Reference proteome</keyword>
<evidence type="ECO:0000256" key="1">
    <source>
        <dbReference type="ARBA" id="ARBA00022723"/>
    </source>
</evidence>
<dbReference type="CDD" id="cd01285">
    <property type="entry name" value="nucleoside_deaminase"/>
    <property type="match status" value="1"/>
</dbReference>
<dbReference type="InterPro" id="IPR016192">
    <property type="entry name" value="APOBEC/CMP_deaminase_Zn-bd"/>
</dbReference>
<dbReference type="EMBL" id="JAEMUK010000080">
    <property type="protein sequence ID" value="MBJ7544695.1"/>
    <property type="molecule type" value="Genomic_DNA"/>
</dbReference>
<reference evidence="4 5" key="1">
    <citation type="submission" date="2020-12" db="EMBL/GenBank/DDBJ databases">
        <title>Revised draft genomes of Rhodomicrobium vannielii ATCC 17100 and Rhodomicrobium udaipurense JA643.</title>
        <authorList>
            <person name="Conners E.M."/>
            <person name="Davenport E.J."/>
            <person name="Bose A."/>
        </authorList>
    </citation>
    <scope>NUCLEOTIDE SEQUENCE [LARGE SCALE GENOMIC DNA]</scope>
    <source>
        <strain evidence="4 5">JA643</strain>
    </source>
</reference>
<dbReference type="PROSITE" id="PS00903">
    <property type="entry name" value="CYT_DCMP_DEAMINASES_1"/>
    <property type="match status" value="1"/>
</dbReference>
<dbReference type="SUPFAM" id="SSF53927">
    <property type="entry name" value="Cytidine deaminase-like"/>
    <property type="match status" value="1"/>
</dbReference>